<keyword evidence="2" id="KW-1185">Reference proteome</keyword>
<organism evidence="1 2">
    <name type="scientific">Neolewinella antarctica</name>
    <dbReference type="NCBI Taxonomy" id="442734"/>
    <lineage>
        <taxon>Bacteria</taxon>
        <taxon>Pseudomonadati</taxon>
        <taxon>Bacteroidota</taxon>
        <taxon>Saprospiria</taxon>
        <taxon>Saprospirales</taxon>
        <taxon>Lewinellaceae</taxon>
        <taxon>Neolewinella</taxon>
    </lineage>
</organism>
<proteinExistence type="predicted"/>
<evidence type="ECO:0000313" key="1">
    <source>
        <dbReference type="EMBL" id="NJC25907.1"/>
    </source>
</evidence>
<dbReference type="EMBL" id="JAATJH010000002">
    <property type="protein sequence ID" value="NJC25907.1"/>
    <property type="molecule type" value="Genomic_DNA"/>
</dbReference>
<dbReference type="RefSeq" id="WP_168036676.1">
    <property type="nucleotide sequence ID" value="NZ_JAATJH010000002.1"/>
</dbReference>
<evidence type="ECO:0000313" key="2">
    <source>
        <dbReference type="Proteomes" id="UP000770785"/>
    </source>
</evidence>
<name>A0ABX0XAU1_9BACT</name>
<sequence>MEIKTDTQLFQDALKGSTINTLINGAIQYFVLWGTTPLPLPRDSIANEEHTVLGAGVLAFPFWLPATSPAPASAPNNVYYGARPLVQSKSAGAVANLQEVIN</sequence>
<comment type="caution">
    <text evidence="1">The sequence shown here is derived from an EMBL/GenBank/DDBJ whole genome shotgun (WGS) entry which is preliminary data.</text>
</comment>
<accession>A0ABX0XAU1</accession>
<dbReference type="Proteomes" id="UP000770785">
    <property type="component" value="Unassembled WGS sequence"/>
</dbReference>
<reference evidence="1 2" key="1">
    <citation type="submission" date="2020-03" db="EMBL/GenBank/DDBJ databases">
        <title>Genomic Encyclopedia of Type Strains, Phase IV (KMG-IV): sequencing the most valuable type-strain genomes for metagenomic binning, comparative biology and taxonomic classification.</title>
        <authorList>
            <person name="Goeker M."/>
        </authorList>
    </citation>
    <scope>NUCLEOTIDE SEQUENCE [LARGE SCALE GENOMIC DNA]</scope>
    <source>
        <strain evidence="1 2">DSM 105096</strain>
    </source>
</reference>
<protein>
    <submittedName>
        <fullName evidence="1">Uncharacterized protein</fullName>
    </submittedName>
</protein>
<gene>
    <name evidence="1" type="ORF">GGR27_001406</name>
</gene>